<dbReference type="AlphaFoldDB" id="A0A6M3JWX6"/>
<reference evidence="4" key="1">
    <citation type="submission" date="2020-03" db="EMBL/GenBank/DDBJ databases">
        <title>The deep terrestrial virosphere.</title>
        <authorList>
            <person name="Holmfeldt K."/>
            <person name="Nilsson E."/>
            <person name="Simone D."/>
            <person name="Lopez-Fernandez M."/>
            <person name="Wu X."/>
            <person name="de Brujin I."/>
            <person name="Lundin D."/>
            <person name="Andersson A."/>
            <person name="Bertilsson S."/>
            <person name="Dopson M."/>
        </authorList>
    </citation>
    <scope>NUCLEOTIDE SEQUENCE</scope>
    <source>
        <strain evidence="4">MM415A01985</strain>
    </source>
</reference>
<keyword evidence="1" id="KW-1188">Viral release from host cell</keyword>
<feature type="transmembrane region" description="Helical" evidence="2">
    <location>
        <begin position="449"/>
        <end position="468"/>
    </location>
</feature>
<evidence type="ECO:0000259" key="3">
    <source>
        <dbReference type="Pfam" id="PF10145"/>
    </source>
</evidence>
<keyword evidence="2" id="KW-1133">Transmembrane helix</keyword>
<dbReference type="Pfam" id="PF10145">
    <property type="entry name" value="PhageMin_Tail"/>
    <property type="match status" value="1"/>
</dbReference>
<evidence type="ECO:0000256" key="1">
    <source>
        <dbReference type="ARBA" id="ARBA00022612"/>
    </source>
</evidence>
<dbReference type="PANTHER" id="PTHR37813">
    <property type="entry name" value="FELS-2 PROPHAGE PROTEIN"/>
    <property type="match status" value="1"/>
</dbReference>
<dbReference type="EMBL" id="MT142103">
    <property type="protein sequence ID" value="QJA74523.1"/>
    <property type="molecule type" value="Genomic_DNA"/>
</dbReference>
<organism evidence="4">
    <name type="scientific">viral metagenome</name>
    <dbReference type="NCBI Taxonomy" id="1070528"/>
    <lineage>
        <taxon>unclassified sequences</taxon>
        <taxon>metagenomes</taxon>
        <taxon>organismal metagenomes</taxon>
    </lineage>
</organism>
<gene>
    <name evidence="4" type="ORF">MM415A01985_0010</name>
</gene>
<keyword evidence="2" id="KW-0472">Membrane</keyword>
<protein>
    <submittedName>
        <fullName evidence="4">Putative tail protein</fullName>
    </submittedName>
</protein>
<evidence type="ECO:0000313" key="4">
    <source>
        <dbReference type="EMBL" id="QJA74523.1"/>
    </source>
</evidence>
<feature type="transmembrane region" description="Helical" evidence="2">
    <location>
        <begin position="375"/>
        <end position="397"/>
    </location>
</feature>
<dbReference type="PANTHER" id="PTHR37813:SF1">
    <property type="entry name" value="FELS-2 PROPHAGE PROTEIN"/>
    <property type="match status" value="1"/>
</dbReference>
<dbReference type="InterPro" id="IPR010090">
    <property type="entry name" value="Phage_tape_meas"/>
</dbReference>
<feature type="transmembrane region" description="Helical" evidence="2">
    <location>
        <begin position="404"/>
        <end position="429"/>
    </location>
</feature>
<accession>A0A6M3JWX6</accession>
<sequence length="570" mass="59147">MANEISKLFVTLGMDDKGFQAGVNRMQKSMAKVGKGMAVAGGAIIGAVAGIGGASLKMAADFDSAMREVNTMMLLNEAEFAEYTRQTKDMAAALGVDAVEAAEALYQAISAGVPKDNAIEFLTIATKAAIGGVTDTETAVDGLTTVINAFKLPMSDAQKVADLMFTTVKGGKTTFEELSASLFQVAPIAAAAGVSFEEVSAALATMTKQGVPTSVATTQLRQAMVALQKPTQEMNEVIQGLGYESGQTMLKERGLASTLTVLRDATGGSNEMLMKMFGSVEAGGAVLALTGENAAMFATDIEAMANSTGAATDAFAQMEQSTSRQMEKLQTSFKDIGLSIGTALMPALILLIDAVKPIVTAIGNWVSDNPELTKTILVVAGVIGVLLVGLGSLMMMLGPIAAGFTLMMGPVGLVILGIAALIAIGVLLWKNWDTIAARASEIWGGIRDVILTVAKSIIMAINWIITGLNSIRFNLPSWVPGIGGKSFGINIAPIGMPSFAVGGIVTSPMIAQVGDVPEAIVPLDRLQGMGGGNTNIFNVAGSVISERELASIVREIFIEDKISNVTTGFV</sequence>
<feature type="domain" description="Phage tail tape measure protein" evidence="3">
    <location>
        <begin position="86"/>
        <end position="278"/>
    </location>
</feature>
<evidence type="ECO:0000256" key="2">
    <source>
        <dbReference type="SAM" id="Phobius"/>
    </source>
</evidence>
<keyword evidence="2" id="KW-0812">Transmembrane</keyword>
<dbReference type="NCBIfam" id="TIGR01760">
    <property type="entry name" value="tape_meas_TP901"/>
    <property type="match status" value="1"/>
</dbReference>
<name>A0A6M3JWX6_9ZZZZ</name>
<feature type="transmembrane region" description="Helical" evidence="2">
    <location>
        <begin position="36"/>
        <end position="56"/>
    </location>
</feature>
<feature type="transmembrane region" description="Helical" evidence="2">
    <location>
        <begin position="336"/>
        <end position="355"/>
    </location>
</feature>
<proteinExistence type="predicted"/>